<name>A0A087GLF1_ARAAL</name>
<dbReference type="GO" id="GO:0010114">
    <property type="term" value="P:response to red light"/>
    <property type="evidence" value="ECO:0007669"/>
    <property type="project" value="TreeGrafter"/>
</dbReference>
<dbReference type="EMBL" id="CM002874">
    <property type="protein sequence ID" value="KFK30703.1"/>
    <property type="molecule type" value="Genomic_DNA"/>
</dbReference>
<evidence type="ECO:0000313" key="1">
    <source>
        <dbReference type="EMBL" id="KFK30703.1"/>
    </source>
</evidence>
<gene>
    <name evidence="1" type="ordered locus">AALP_Aa6g016700</name>
</gene>
<dbReference type="Gramene" id="KFK30703">
    <property type="protein sequence ID" value="KFK30703"/>
    <property type="gene ID" value="AALP_AA6G016700"/>
</dbReference>
<dbReference type="OrthoDB" id="1711721at2759"/>
<dbReference type="PANTHER" id="PTHR46336">
    <property type="entry name" value="OS02G0260700 PROTEIN"/>
    <property type="match status" value="1"/>
</dbReference>
<organism evidence="1 2">
    <name type="scientific">Arabis alpina</name>
    <name type="common">Alpine rock-cress</name>
    <dbReference type="NCBI Taxonomy" id="50452"/>
    <lineage>
        <taxon>Eukaryota</taxon>
        <taxon>Viridiplantae</taxon>
        <taxon>Streptophyta</taxon>
        <taxon>Embryophyta</taxon>
        <taxon>Tracheophyta</taxon>
        <taxon>Spermatophyta</taxon>
        <taxon>Magnoliopsida</taxon>
        <taxon>eudicotyledons</taxon>
        <taxon>Gunneridae</taxon>
        <taxon>Pentapetalae</taxon>
        <taxon>rosids</taxon>
        <taxon>malvids</taxon>
        <taxon>Brassicales</taxon>
        <taxon>Brassicaceae</taxon>
        <taxon>Arabideae</taxon>
        <taxon>Arabis</taxon>
    </lineage>
</organism>
<accession>A0A087GLF1</accession>
<dbReference type="AlphaFoldDB" id="A0A087GLF1"/>
<protein>
    <submittedName>
        <fullName evidence="1">Uncharacterized protein</fullName>
    </submittedName>
</protein>
<dbReference type="OMA" id="IGKHESG"/>
<dbReference type="Proteomes" id="UP000029120">
    <property type="component" value="Chromosome 6"/>
</dbReference>
<dbReference type="InterPro" id="IPR045890">
    <property type="entry name" value="POB1-like"/>
</dbReference>
<evidence type="ECO:0000313" key="2">
    <source>
        <dbReference type="Proteomes" id="UP000029120"/>
    </source>
</evidence>
<keyword evidence="2" id="KW-1185">Reference proteome</keyword>
<proteinExistence type="predicted"/>
<dbReference type="PANTHER" id="PTHR46336:SF3">
    <property type="entry name" value="BTB_POZ DOMAIN-CONTAINING PROTEIN POB1"/>
    <property type="match status" value="1"/>
</dbReference>
<dbReference type="GO" id="GO:0005634">
    <property type="term" value="C:nucleus"/>
    <property type="evidence" value="ECO:0007669"/>
    <property type="project" value="TreeGrafter"/>
</dbReference>
<reference evidence="2" key="1">
    <citation type="journal article" date="2015" name="Nat. Plants">
        <title>Genome expansion of Arabis alpina linked with retrotransposition and reduced symmetric DNA methylation.</title>
        <authorList>
            <person name="Willing E.M."/>
            <person name="Rawat V."/>
            <person name="Mandakova T."/>
            <person name="Maumus F."/>
            <person name="James G.V."/>
            <person name="Nordstroem K.J."/>
            <person name="Becker C."/>
            <person name="Warthmann N."/>
            <person name="Chica C."/>
            <person name="Szarzynska B."/>
            <person name="Zytnicki M."/>
            <person name="Albani M.C."/>
            <person name="Kiefer C."/>
            <person name="Bergonzi S."/>
            <person name="Castaings L."/>
            <person name="Mateos J.L."/>
            <person name="Berns M.C."/>
            <person name="Bujdoso N."/>
            <person name="Piofczyk T."/>
            <person name="de Lorenzo L."/>
            <person name="Barrero-Sicilia C."/>
            <person name="Mateos I."/>
            <person name="Piednoel M."/>
            <person name="Hagmann J."/>
            <person name="Chen-Min-Tao R."/>
            <person name="Iglesias-Fernandez R."/>
            <person name="Schuster S.C."/>
            <person name="Alonso-Blanco C."/>
            <person name="Roudier F."/>
            <person name="Carbonero P."/>
            <person name="Paz-Ares J."/>
            <person name="Davis S.J."/>
            <person name="Pecinka A."/>
            <person name="Quesneville H."/>
            <person name="Colot V."/>
            <person name="Lysak M.A."/>
            <person name="Weigel D."/>
            <person name="Coupland G."/>
            <person name="Schneeberger K."/>
        </authorList>
    </citation>
    <scope>NUCLEOTIDE SEQUENCE [LARGE SCALE GENOMIC DNA]</scope>
    <source>
        <strain evidence="2">cv. Pajares</strain>
    </source>
</reference>
<sequence>MDQQNLFHSFGLYIGKHESGPMSLTVEYEFSAWSKTTKDFVRQHKATYKFTGAKSFGSRNLLAIPWESFMSKTCPYFINDVLHLRAQLSICP</sequence>